<dbReference type="Gene3D" id="3.30.70.1820">
    <property type="entry name" value="L1 transposable element, RRM domain"/>
    <property type="match status" value="1"/>
</dbReference>
<evidence type="ECO:0000313" key="1">
    <source>
        <dbReference type="EMBL" id="KAJ1132283.1"/>
    </source>
</evidence>
<proteinExistence type="predicted"/>
<keyword evidence="2" id="KW-1185">Reference proteome</keyword>
<reference evidence="1" key="1">
    <citation type="journal article" date="2022" name="bioRxiv">
        <title>Sequencing and chromosome-scale assembly of the giantPleurodeles waltlgenome.</title>
        <authorList>
            <person name="Brown T."/>
            <person name="Elewa A."/>
            <person name="Iarovenko S."/>
            <person name="Subramanian E."/>
            <person name="Araus A.J."/>
            <person name="Petzold A."/>
            <person name="Susuki M."/>
            <person name="Suzuki K.-i.T."/>
            <person name="Hayashi T."/>
            <person name="Toyoda A."/>
            <person name="Oliveira C."/>
            <person name="Osipova E."/>
            <person name="Leigh N.D."/>
            <person name="Simon A."/>
            <person name="Yun M.H."/>
        </authorList>
    </citation>
    <scope>NUCLEOTIDE SEQUENCE</scope>
    <source>
        <strain evidence="1">20211129_DDA</strain>
        <tissue evidence="1">Liver</tissue>
    </source>
</reference>
<evidence type="ECO:0000313" key="2">
    <source>
        <dbReference type="Proteomes" id="UP001066276"/>
    </source>
</evidence>
<gene>
    <name evidence="1" type="ORF">NDU88_010609</name>
</gene>
<sequence>MKADGSGHFQSWGDESETRRCRCNNVHLLGFPGHAQGSTVEVFVKRWIRDVLQPVGLSHVYVVERAHRTLVTPPRPCASPRAIIAHLLNYKDQ</sequence>
<dbReference type="EMBL" id="JANPWB010000011">
    <property type="protein sequence ID" value="KAJ1132283.1"/>
    <property type="molecule type" value="Genomic_DNA"/>
</dbReference>
<organism evidence="1 2">
    <name type="scientific">Pleurodeles waltl</name>
    <name type="common">Iberian ribbed newt</name>
    <dbReference type="NCBI Taxonomy" id="8319"/>
    <lineage>
        <taxon>Eukaryota</taxon>
        <taxon>Metazoa</taxon>
        <taxon>Chordata</taxon>
        <taxon>Craniata</taxon>
        <taxon>Vertebrata</taxon>
        <taxon>Euteleostomi</taxon>
        <taxon>Amphibia</taxon>
        <taxon>Batrachia</taxon>
        <taxon>Caudata</taxon>
        <taxon>Salamandroidea</taxon>
        <taxon>Salamandridae</taxon>
        <taxon>Pleurodelinae</taxon>
        <taxon>Pleurodeles</taxon>
    </lineage>
</organism>
<name>A0AAV7Q2F5_PLEWA</name>
<comment type="caution">
    <text evidence="1">The sequence shown here is derived from an EMBL/GenBank/DDBJ whole genome shotgun (WGS) entry which is preliminary data.</text>
</comment>
<accession>A0AAV7Q2F5</accession>
<protein>
    <submittedName>
        <fullName evidence="1">Uncharacterized protein</fullName>
    </submittedName>
</protein>
<dbReference type="Proteomes" id="UP001066276">
    <property type="component" value="Chromosome 7"/>
</dbReference>
<dbReference type="AlphaFoldDB" id="A0AAV7Q2F5"/>
<feature type="non-terminal residue" evidence="1">
    <location>
        <position position="93"/>
    </location>
</feature>